<dbReference type="AlphaFoldDB" id="A0A2V3XXU4"/>
<keyword evidence="1" id="KW-0812">Transmembrane</keyword>
<name>A0A2V3XXU4_9FIRM</name>
<dbReference type="SUPFAM" id="SSF55073">
    <property type="entry name" value="Nucleotide cyclase"/>
    <property type="match status" value="1"/>
</dbReference>
<evidence type="ECO:0000313" key="4">
    <source>
        <dbReference type="Proteomes" id="UP000248057"/>
    </source>
</evidence>
<dbReference type="SMART" id="SM00267">
    <property type="entry name" value="GGDEF"/>
    <property type="match status" value="1"/>
</dbReference>
<feature type="transmembrane region" description="Helical" evidence="1">
    <location>
        <begin position="190"/>
        <end position="214"/>
    </location>
</feature>
<dbReference type="NCBIfam" id="TIGR00254">
    <property type="entry name" value="GGDEF"/>
    <property type="match status" value="1"/>
</dbReference>
<dbReference type="PANTHER" id="PTHR45138">
    <property type="entry name" value="REGULATORY COMPONENTS OF SENSORY TRANSDUCTION SYSTEM"/>
    <property type="match status" value="1"/>
</dbReference>
<dbReference type="Pfam" id="PF00990">
    <property type="entry name" value="GGDEF"/>
    <property type="match status" value="1"/>
</dbReference>
<reference evidence="3 4" key="1">
    <citation type="submission" date="2018-05" db="EMBL/GenBank/DDBJ databases">
        <title>Genomic Encyclopedia of Type Strains, Phase IV (KMG-IV): sequencing the most valuable type-strain genomes for metagenomic binning, comparative biology and taxonomic classification.</title>
        <authorList>
            <person name="Goeker M."/>
        </authorList>
    </citation>
    <scope>NUCLEOTIDE SEQUENCE [LARGE SCALE GENOMIC DNA]</scope>
    <source>
        <strain evidence="3 4">DSM 24995</strain>
    </source>
</reference>
<comment type="caution">
    <text evidence="3">The sequence shown here is derived from an EMBL/GenBank/DDBJ whole genome shotgun (WGS) entry which is preliminary data.</text>
</comment>
<organism evidence="3 4">
    <name type="scientific">Hungatella effluvii</name>
    <dbReference type="NCBI Taxonomy" id="1096246"/>
    <lineage>
        <taxon>Bacteria</taxon>
        <taxon>Bacillati</taxon>
        <taxon>Bacillota</taxon>
        <taxon>Clostridia</taxon>
        <taxon>Lachnospirales</taxon>
        <taxon>Lachnospiraceae</taxon>
        <taxon>Hungatella</taxon>
    </lineage>
</organism>
<evidence type="ECO:0000259" key="2">
    <source>
        <dbReference type="PROSITE" id="PS50887"/>
    </source>
</evidence>
<feature type="transmembrane region" description="Helical" evidence="1">
    <location>
        <begin position="42"/>
        <end position="66"/>
    </location>
</feature>
<evidence type="ECO:0000256" key="1">
    <source>
        <dbReference type="SAM" id="Phobius"/>
    </source>
</evidence>
<dbReference type="RefSeq" id="WP_110324759.1">
    <property type="nucleotide sequence ID" value="NZ_QJKD01000013.1"/>
</dbReference>
<evidence type="ECO:0000313" key="3">
    <source>
        <dbReference type="EMBL" id="PXX49681.1"/>
    </source>
</evidence>
<dbReference type="InterPro" id="IPR029787">
    <property type="entry name" value="Nucleotide_cyclase"/>
</dbReference>
<dbReference type="InterPro" id="IPR000160">
    <property type="entry name" value="GGDEF_dom"/>
</dbReference>
<dbReference type="InterPro" id="IPR043128">
    <property type="entry name" value="Rev_trsase/Diguanyl_cyclase"/>
</dbReference>
<dbReference type="Gene3D" id="3.30.70.270">
    <property type="match status" value="1"/>
</dbReference>
<gene>
    <name evidence="3" type="ORF">DFR60_11366</name>
</gene>
<dbReference type="CDD" id="cd01949">
    <property type="entry name" value="GGDEF"/>
    <property type="match status" value="1"/>
</dbReference>
<keyword evidence="1" id="KW-0472">Membrane</keyword>
<dbReference type="InterPro" id="IPR050469">
    <property type="entry name" value="Diguanylate_Cyclase"/>
</dbReference>
<dbReference type="PANTHER" id="PTHR45138:SF9">
    <property type="entry name" value="DIGUANYLATE CYCLASE DGCM-RELATED"/>
    <property type="match status" value="1"/>
</dbReference>
<dbReference type="GeneID" id="86063564"/>
<dbReference type="GO" id="GO:0052621">
    <property type="term" value="F:diguanylate cyclase activity"/>
    <property type="evidence" value="ECO:0007669"/>
    <property type="project" value="TreeGrafter"/>
</dbReference>
<keyword evidence="1" id="KW-1133">Transmembrane helix</keyword>
<dbReference type="Proteomes" id="UP000248057">
    <property type="component" value="Unassembled WGS sequence"/>
</dbReference>
<accession>A0A2V3XXU4</accession>
<dbReference type="EMBL" id="QJKD01000013">
    <property type="protein sequence ID" value="PXX49681.1"/>
    <property type="molecule type" value="Genomic_DNA"/>
</dbReference>
<keyword evidence="4" id="KW-1185">Reference proteome</keyword>
<feature type="transmembrane region" description="Helical" evidence="1">
    <location>
        <begin position="87"/>
        <end position="110"/>
    </location>
</feature>
<protein>
    <submittedName>
        <fullName evidence="3">Diguanylate cyclase (GGDEF)-like protein</fullName>
    </submittedName>
</protein>
<sequence>MVYSWIPALVIGLTLLEGIIESHTWAVLQSPTRKMTTLNVGITLLVILLNLAWLYFMLPVTLYYILFYLIRILHCSVKKERLSKNLFFINLGYINYLVLHLTIIGAMALVQRTSMPALLENPFWRAVSLMACSSANIIETASVWKGKAYSFSLNEEAESAEARLLMAFLKFSTVYLLLDSLLCFSDSEPVFTALFLIGSCTILISVLILYLWYIGKLLQNSRLRDENVQLEAELAFHAQQTGTLRQITDWDTMTGAYSRRYGIRQLEQFLKSSQEISISFLDLDHLKIVNDRDGHEAGDQYLIGFVETLMSQLGGSGIVSRIGGDEFMVLLPGYRYTAAKQCMGQIRSAMEDGEQPFFFSFGISSCPASGQCSIEKMIREADLSMYQDKRRRR</sequence>
<proteinExistence type="predicted"/>
<feature type="domain" description="GGDEF" evidence="2">
    <location>
        <begin position="274"/>
        <end position="393"/>
    </location>
</feature>
<dbReference type="PROSITE" id="PS50887">
    <property type="entry name" value="GGDEF"/>
    <property type="match status" value="1"/>
</dbReference>